<dbReference type="InterPro" id="IPR009003">
    <property type="entry name" value="Peptidase_S1_PA"/>
</dbReference>
<dbReference type="Pfam" id="PF00431">
    <property type="entry name" value="CUB"/>
    <property type="match status" value="1"/>
</dbReference>
<dbReference type="InterPro" id="IPR018114">
    <property type="entry name" value="TRYPSIN_HIS"/>
</dbReference>
<dbReference type="InterPro" id="IPR001254">
    <property type="entry name" value="Trypsin_dom"/>
</dbReference>
<evidence type="ECO:0000259" key="6">
    <source>
        <dbReference type="PROSITE" id="PS50240"/>
    </source>
</evidence>
<dbReference type="InterPro" id="IPR043504">
    <property type="entry name" value="Peptidase_S1_PA_chymotrypsin"/>
</dbReference>
<dbReference type="PROSITE" id="PS01180">
    <property type="entry name" value="CUB"/>
    <property type="match status" value="1"/>
</dbReference>
<dbReference type="RefSeq" id="XP_006817822.1">
    <property type="nucleotide sequence ID" value="XM_006817759.1"/>
</dbReference>
<feature type="domain" description="CUB" evidence="5">
    <location>
        <begin position="22"/>
        <end position="140"/>
    </location>
</feature>
<keyword evidence="7" id="KW-1185">Reference proteome</keyword>
<dbReference type="Pfam" id="PF00089">
    <property type="entry name" value="Trypsin"/>
    <property type="match status" value="1"/>
</dbReference>
<gene>
    <name evidence="8" type="primary">LOC100378523</name>
</gene>
<dbReference type="Proteomes" id="UP000694865">
    <property type="component" value="Unplaced"/>
</dbReference>
<name>A0ABM0MCT1_SACKO</name>
<evidence type="ECO:0000313" key="8">
    <source>
        <dbReference type="RefSeq" id="XP_006817822.1"/>
    </source>
</evidence>
<dbReference type="InterPro" id="IPR000859">
    <property type="entry name" value="CUB_dom"/>
</dbReference>
<dbReference type="InterPro" id="IPR033116">
    <property type="entry name" value="TRYPSIN_SER"/>
</dbReference>
<dbReference type="Gene3D" id="2.40.10.10">
    <property type="entry name" value="Trypsin-like serine proteases"/>
    <property type="match status" value="3"/>
</dbReference>
<dbReference type="InterPro" id="IPR001314">
    <property type="entry name" value="Peptidase_S1A"/>
</dbReference>
<dbReference type="CDD" id="cd00190">
    <property type="entry name" value="Tryp_SPc"/>
    <property type="match status" value="1"/>
</dbReference>
<dbReference type="Gene3D" id="2.60.120.290">
    <property type="entry name" value="Spermadhesin, CUB domain"/>
    <property type="match status" value="1"/>
</dbReference>
<dbReference type="PANTHER" id="PTHR24252:SF7">
    <property type="entry name" value="HYALIN"/>
    <property type="match status" value="1"/>
</dbReference>
<evidence type="ECO:0000256" key="3">
    <source>
        <dbReference type="RuleBase" id="RU363034"/>
    </source>
</evidence>
<dbReference type="SMART" id="SM00020">
    <property type="entry name" value="Tryp_SPc"/>
    <property type="match status" value="1"/>
</dbReference>
<feature type="domain" description="Peptidase S1" evidence="6">
    <location>
        <begin position="204"/>
        <end position="439"/>
    </location>
</feature>
<dbReference type="SUPFAM" id="SSF50494">
    <property type="entry name" value="Trypsin-like serine proteases"/>
    <property type="match status" value="1"/>
</dbReference>
<dbReference type="GeneID" id="100378523"/>
<reference evidence="8" key="1">
    <citation type="submission" date="2025-08" db="UniProtKB">
        <authorList>
            <consortium name="RefSeq"/>
        </authorList>
    </citation>
    <scope>IDENTIFICATION</scope>
    <source>
        <tissue evidence="8">Testes</tissue>
    </source>
</reference>
<organism evidence="7 8">
    <name type="scientific">Saccoglossus kowalevskii</name>
    <name type="common">Acorn worm</name>
    <dbReference type="NCBI Taxonomy" id="10224"/>
    <lineage>
        <taxon>Eukaryota</taxon>
        <taxon>Metazoa</taxon>
        <taxon>Hemichordata</taxon>
        <taxon>Enteropneusta</taxon>
        <taxon>Harrimaniidae</taxon>
        <taxon>Saccoglossus</taxon>
    </lineage>
</organism>
<evidence type="ECO:0000256" key="4">
    <source>
        <dbReference type="SAM" id="SignalP"/>
    </source>
</evidence>
<dbReference type="SMART" id="SM00042">
    <property type="entry name" value="CUB"/>
    <property type="match status" value="1"/>
</dbReference>
<feature type="chain" id="PRO_5046337131" evidence="4">
    <location>
        <begin position="17"/>
        <end position="442"/>
    </location>
</feature>
<protein>
    <submittedName>
        <fullName evidence="8">Plasminogen-like</fullName>
    </submittedName>
</protein>
<dbReference type="PANTHER" id="PTHR24252">
    <property type="entry name" value="ACROSIN-RELATED"/>
    <property type="match status" value="1"/>
</dbReference>
<proteinExistence type="predicted"/>
<evidence type="ECO:0000259" key="5">
    <source>
        <dbReference type="PROSITE" id="PS01180"/>
    </source>
</evidence>
<sequence>MYRLCLLTLIVGLTSAQELSGCGGDRYLTGTTGKFWSHEDFDGTTQYPNDASCQWNIDVPDPTQFVELTFNHFDVEGSSLCRYDGLFLYDGTSDAAPIMIRLCGHHIPFPEVTTGPSMYATFTSDFIIRWTGFEAVYNQRATQPKTCSEDMFLCGRDDTSDCVTFVERCDDKYQCEIDEMGCPGNVVNCGEPAIPPNTEVSIQVVNGTEAVPHSWPWQISLHNNKGHSCGGSILNDRWIITAAHCVFGSVNQIYIFDIVAGEHNLTDPAPSRAEYAVDKIIIHENYDASTLDNDIALLRTRTQITMTDEISEVCLPAQDRPYEDMDEAWITGWGDSMGTSDERALQQARTQLLNTSKCNHPESYNGEVTENMICAGYFEGGIDTCQGDSGGPLVIEDPTTQKWILYGLTSWGYGCAEPKKPGVYTKVSKFVDWTNNVMLTNP</sequence>
<keyword evidence="1" id="KW-1015">Disulfide bond</keyword>
<feature type="signal peptide" evidence="4">
    <location>
        <begin position="1"/>
        <end position="16"/>
    </location>
</feature>
<dbReference type="CDD" id="cd00041">
    <property type="entry name" value="CUB"/>
    <property type="match status" value="1"/>
</dbReference>
<evidence type="ECO:0000256" key="2">
    <source>
        <dbReference type="PROSITE-ProRule" id="PRU00059"/>
    </source>
</evidence>
<comment type="caution">
    <text evidence="2">Lacks conserved residue(s) required for the propagation of feature annotation.</text>
</comment>
<evidence type="ECO:0000313" key="7">
    <source>
        <dbReference type="Proteomes" id="UP000694865"/>
    </source>
</evidence>
<keyword evidence="3" id="KW-0378">Hydrolase</keyword>
<dbReference type="InterPro" id="IPR035914">
    <property type="entry name" value="Sperma_CUB_dom_sf"/>
</dbReference>
<dbReference type="PRINTS" id="PR00722">
    <property type="entry name" value="CHYMOTRYPSIN"/>
</dbReference>
<dbReference type="PROSITE" id="PS50240">
    <property type="entry name" value="TRYPSIN_DOM"/>
    <property type="match status" value="1"/>
</dbReference>
<keyword evidence="4" id="KW-0732">Signal</keyword>
<accession>A0ABM0MCT1</accession>
<dbReference type="PROSITE" id="PS00134">
    <property type="entry name" value="TRYPSIN_HIS"/>
    <property type="match status" value="1"/>
</dbReference>
<keyword evidence="3" id="KW-0645">Protease</keyword>
<keyword evidence="3" id="KW-0720">Serine protease</keyword>
<evidence type="ECO:0000256" key="1">
    <source>
        <dbReference type="ARBA" id="ARBA00023157"/>
    </source>
</evidence>
<dbReference type="SUPFAM" id="SSF49854">
    <property type="entry name" value="Spermadhesin, CUB domain"/>
    <property type="match status" value="1"/>
</dbReference>
<dbReference type="PROSITE" id="PS00135">
    <property type="entry name" value="TRYPSIN_SER"/>
    <property type="match status" value="1"/>
</dbReference>